<dbReference type="RefSeq" id="XP_033599134.1">
    <property type="nucleotide sequence ID" value="XM_033744314.1"/>
</dbReference>
<evidence type="ECO:0000313" key="2">
    <source>
        <dbReference type="EMBL" id="KAF2756683.1"/>
    </source>
</evidence>
<protein>
    <submittedName>
        <fullName evidence="2">Uncharacterized protein</fullName>
    </submittedName>
</protein>
<feature type="region of interest" description="Disordered" evidence="1">
    <location>
        <begin position="149"/>
        <end position="178"/>
    </location>
</feature>
<evidence type="ECO:0000256" key="1">
    <source>
        <dbReference type="SAM" id="MobiDB-lite"/>
    </source>
</evidence>
<feature type="region of interest" description="Disordered" evidence="1">
    <location>
        <begin position="287"/>
        <end position="307"/>
    </location>
</feature>
<feature type="compositionally biased region" description="Basic and acidic residues" evidence="1">
    <location>
        <begin position="155"/>
        <end position="176"/>
    </location>
</feature>
<evidence type="ECO:0000313" key="3">
    <source>
        <dbReference type="Proteomes" id="UP000799437"/>
    </source>
</evidence>
<keyword evidence="3" id="KW-1185">Reference proteome</keyword>
<sequence>MSDVKVTVGGVTILVDPSSQTLRTINVDGAADGTDAPVGSEVVTEPAKEVIEDDQVMLESTRDKTADTVEEIKDVTGTTDEKPVDASKEVVDEVKEVFEATKEKVAEVVEAIKEKIEDVLGEAEKQTPNTADDVKNTAEKDKIDTGAVATSETADEFKDAEEPQSVRRSSVFKEVETGTNPEGTAVVEISEIPTAEESAAGAEPVRTLETVPVDDASTLNEGAQSAINRKSTSVTFDKSVSEVTVPVKKAGRKIDKARAKIPNGIWKLILGSSLVDVVKTKLLELAANPASPPPLPQGDEVENVTVK</sequence>
<accession>A0A6A6W291</accession>
<dbReference type="EMBL" id="ML996575">
    <property type="protein sequence ID" value="KAF2756683.1"/>
    <property type="molecule type" value="Genomic_DNA"/>
</dbReference>
<dbReference type="AlphaFoldDB" id="A0A6A6W291"/>
<feature type="region of interest" description="Disordered" evidence="1">
    <location>
        <begin position="123"/>
        <end position="142"/>
    </location>
</feature>
<feature type="compositionally biased region" description="Basic and acidic residues" evidence="1">
    <location>
        <begin position="132"/>
        <end position="142"/>
    </location>
</feature>
<gene>
    <name evidence="2" type="ORF">EJ05DRAFT_477782</name>
</gene>
<proteinExistence type="predicted"/>
<organism evidence="2 3">
    <name type="scientific">Pseudovirgaria hyperparasitica</name>
    <dbReference type="NCBI Taxonomy" id="470096"/>
    <lineage>
        <taxon>Eukaryota</taxon>
        <taxon>Fungi</taxon>
        <taxon>Dikarya</taxon>
        <taxon>Ascomycota</taxon>
        <taxon>Pezizomycotina</taxon>
        <taxon>Dothideomycetes</taxon>
        <taxon>Dothideomycetes incertae sedis</taxon>
        <taxon>Acrospermales</taxon>
        <taxon>Acrospermaceae</taxon>
        <taxon>Pseudovirgaria</taxon>
    </lineage>
</organism>
<reference evidence="2" key="1">
    <citation type="journal article" date="2020" name="Stud. Mycol.">
        <title>101 Dothideomycetes genomes: a test case for predicting lifestyles and emergence of pathogens.</title>
        <authorList>
            <person name="Haridas S."/>
            <person name="Albert R."/>
            <person name="Binder M."/>
            <person name="Bloem J."/>
            <person name="Labutti K."/>
            <person name="Salamov A."/>
            <person name="Andreopoulos B."/>
            <person name="Baker S."/>
            <person name="Barry K."/>
            <person name="Bills G."/>
            <person name="Bluhm B."/>
            <person name="Cannon C."/>
            <person name="Castanera R."/>
            <person name="Culley D."/>
            <person name="Daum C."/>
            <person name="Ezra D."/>
            <person name="Gonzalez J."/>
            <person name="Henrissat B."/>
            <person name="Kuo A."/>
            <person name="Liang C."/>
            <person name="Lipzen A."/>
            <person name="Lutzoni F."/>
            <person name="Magnuson J."/>
            <person name="Mondo S."/>
            <person name="Nolan M."/>
            <person name="Ohm R."/>
            <person name="Pangilinan J."/>
            <person name="Park H.-J."/>
            <person name="Ramirez L."/>
            <person name="Alfaro M."/>
            <person name="Sun H."/>
            <person name="Tritt A."/>
            <person name="Yoshinaga Y."/>
            <person name="Zwiers L.-H."/>
            <person name="Turgeon B."/>
            <person name="Goodwin S."/>
            <person name="Spatafora J."/>
            <person name="Crous P."/>
            <person name="Grigoriev I."/>
        </authorList>
    </citation>
    <scope>NUCLEOTIDE SEQUENCE</scope>
    <source>
        <strain evidence="2">CBS 121739</strain>
    </source>
</reference>
<name>A0A6A6W291_9PEZI</name>
<dbReference type="Proteomes" id="UP000799437">
    <property type="component" value="Unassembled WGS sequence"/>
</dbReference>
<dbReference type="GeneID" id="54485368"/>